<reference evidence="5" key="1">
    <citation type="journal article" date="2014" name="Front. Microbiol.">
        <title>High frequency of phylogenetically diverse reductive dehalogenase-homologous genes in deep subseafloor sedimentary metagenomes.</title>
        <authorList>
            <person name="Kawai M."/>
            <person name="Futagami T."/>
            <person name="Toyoda A."/>
            <person name="Takaki Y."/>
            <person name="Nishi S."/>
            <person name="Hori S."/>
            <person name="Arai W."/>
            <person name="Tsubouchi T."/>
            <person name="Morono Y."/>
            <person name="Uchiyama I."/>
            <person name="Ito T."/>
            <person name="Fujiyama A."/>
            <person name="Inagaki F."/>
            <person name="Takami H."/>
        </authorList>
    </citation>
    <scope>NUCLEOTIDE SEQUENCE</scope>
    <source>
        <strain evidence="5">Expedition CK06-06</strain>
    </source>
</reference>
<dbReference type="AlphaFoldDB" id="X1K1L2"/>
<feature type="domain" description="DNA/pantothenate metabolism flavoprotein C-terminal" evidence="4">
    <location>
        <begin position="158"/>
        <end position="265"/>
    </location>
</feature>
<dbReference type="GO" id="GO:0010181">
    <property type="term" value="F:FMN binding"/>
    <property type="evidence" value="ECO:0007669"/>
    <property type="project" value="InterPro"/>
</dbReference>
<dbReference type="InterPro" id="IPR035929">
    <property type="entry name" value="CoaB-like_sf"/>
</dbReference>
<protein>
    <recommendedName>
        <fullName evidence="6">Flavoprotein domain-containing protein</fullName>
    </recommendedName>
</protein>
<dbReference type="EMBL" id="BARU01029022">
    <property type="protein sequence ID" value="GAH75953.1"/>
    <property type="molecule type" value="Genomic_DNA"/>
</dbReference>
<evidence type="ECO:0000256" key="1">
    <source>
        <dbReference type="ARBA" id="ARBA00022793"/>
    </source>
</evidence>
<dbReference type="InterPro" id="IPR036551">
    <property type="entry name" value="Flavin_trans-like"/>
</dbReference>
<dbReference type="SUPFAM" id="SSF102645">
    <property type="entry name" value="CoaB-like"/>
    <property type="match status" value="1"/>
</dbReference>
<evidence type="ECO:0000259" key="4">
    <source>
        <dbReference type="Pfam" id="PF04127"/>
    </source>
</evidence>
<keyword evidence="1" id="KW-0210">Decarboxylase</keyword>
<dbReference type="SUPFAM" id="SSF52507">
    <property type="entry name" value="Homo-oligomeric flavin-containing Cys decarboxylases, HFCD"/>
    <property type="match status" value="1"/>
</dbReference>
<proteinExistence type="predicted"/>
<comment type="caution">
    <text evidence="5">The sequence shown here is derived from an EMBL/GenBank/DDBJ whole genome shotgun (WGS) entry which is preliminary data.</text>
</comment>
<dbReference type="GO" id="GO:0015941">
    <property type="term" value="P:pantothenate catabolic process"/>
    <property type="evidence" value="ECO:0007669"/>
    <property type="project" value="InterPro"/>
</dbReference>
<evidence type="ECO:0000256" key="2">
    <source>
        <dbReference type="ARBA" id="ARBA00023239"/>
    </source>
</evidence>
<feature type="domain" description="Flavoprotein" evidence="3">
    <location>
        <begin position="3"/>
        <end position="151"/>
    </location>
</feature>
<dbReference type="GO" id="GO:0015937">
    <property type="term" value="P:coenzyme A biosynthetic process"/>
    <property type="evidence" value="ECO:0007669"/>
    <property type="project" value="InterPro"/>
</dbReference>
<dbReference type="Gene3D" id="3.40.50.1950">
    <property type="entry name" value="Flavin prenyltransferase-like"/>
    <property type="match status" value="1"/>
</dbReference>
<keyword evidence="2" id="KW-0456">Lyase</keyword>
<sequence length="267" mass="27934">TQAGAKVEVVMTESATRFIAPLTLRSITGRPVVTDMFELASEFSIEHIALSEAADVVVIAPATASVIAKLAVGISDDMVTLTVLATKAPIILAPAMNVNMFENPITQDNLAKLKARGFTIVNPAYGRLASGKIGLGRLADIDKIIGTIKQVLGRSGDLAGKRMVVTAGGTREPIDPVRHIGNRSSGKMGYAMAEAARDRGAKVTLITAPTSLPEPVGMEVVHVETAAQMKEAVARAVAQADALIMAAAVADYQPKDVAKAKIKKKSP</sequence>
<accession>X1K1L2</accession>
<dbReference type="InterPro" id="IPR005252">
    <property type="entry name" value="CoaBC"/>
</dbReference>
<dbReference type="Gene3D" id="3.40.50.10300">
    <property type="entry name" value="CoaB-like"/>
    <property type="match status" value="1"/>
</dbReference>
<name>X1K1L2_9ZZZZ</name>
<dbReference type="NCBIfam" id="TIGR00521">
    <property type="entry name" value="coaBC_dfp"/>
    <property type="match status" value="1"/>
</dbReference>
<dbReference type="PANTHER" id="PTHR14359">
    <property type="entry name" value="HOMO-OLIGOMERIC FLAVIN CONTAINING CYS DECARBOXYLASE FAMILY"/>
    <property type="match status" value="1"/>
</dbReference>
<organism evidence="5">
    <name type="scientific">marine sediment metagenome</name>
    <dbReference type="NCBI Taxonomy" id="412755"/>
    <lineage>
        <taxon>unclassified sequences</taxon>
        <taxon>metagenomes</taxon>
        <taxon>ecological metagenomes</taxon>
    </lineage>
</organism>
<dbReference type="GO" id="GO:0004632">
    <property type="term" value="F:phosphopantothenate--cysteine ligase activity"/>
    <property type="evidence" value="ECO:0007669"/>
    <property type="project" value="InterPro"/>
</dbReference>
<dbReference type="GO" id="GO:0004633">
    <property type="term" value="F:phosphopantothenoylcysteine decarboxylase activity"/>
    <property type="evidence" value="ECO:0007669"/>
    <property type="project" value="InterPro"/>
</dbReference>
<dbReference type="InterPro" id="IPR007085">
    <property type="entry name" value="DNA/pantothenate-metab_flavo_C"/>
</dbReference>
<feature type="non-terminal residue" evidence="5">
    <location>
        <position position="1"/>
    </location>
</feature>
<dbReference type="Pfam" id="PF04127">
    <property type="entry name" value="DFP"/>
    <property type="match status" value="1"/>
</dbReference>
<feature type="non-terminal residue" evidence="5">
    <location>
        <position position="267"/>
    </location>
</feature>
<evidence type="ECO:0000313" key="5">
    <source>
        <dbReference type="EMBL" id="GAH75953.1"/>
    </source>
</evidence>
<gene>
    <name evidence="5" type="ORF">S03H2_46241</name>
</gene>
<dbReference type="GO" id="GO:0071513">
    <property type="term" value="C:phosphopantothenoylcysteine decarboxylase complex"/>
    <property type="evidence" value="ECO:0007669"/>
    <property type="project" value="TreeGrafter"/>
</dbReference>
<evidence type="ECO:0008006" key="6">
    <source>
        <dbReference type="Google" id="ProtNLM"/>
    </source>
</evidence>
<evidence type="ECO:0000259" key="3">
    <source>
        <dbReference type="Pfam" id="PF02441"/>
    </source>
</evidence>
<dbReference type="Pfam" id="PF02441">
    <property type="entry name" value="Flavoprotein"/>
    <property type="match status" value="1"/>
</dbReference>
<dbReference type="PANTHER" id="PTHR14359:SF6">
    <property type="entry name" value="PHOSPHOPANTOTHENOYLCYSTEINE DECARBOXYLASE"/>
    <property type="match status" value="1"/>
</dbReference>
<dbReference type="InterPro" id="IPR003382">
    <property type="entry name" value="Flavoprotein"/>
</dbReference>